<keyword evidence="6" id="KW-0443">Lipid metabolism</keyword>
<proteinExistence type="inferred from homology"/>
<evidence type="ECO:0000256" key="7">
    <source>
        <dbReference type="ARBA" id="ARBA00023160"/>
    </source>
</evidence>
<comment type="caution">
    <text evidence="12">The sequence shown here is derived from an EMBL/GenBank/DDBJ whole genome shotgun (WGS) entry which is preliminary data.</text>
</comment>
<dbReference type="PANTHER" id="PTHR11487:SF0">
    <property type="entry name" value="S-ACYL FATTY ACID SYNTHASE THIOESTERASE, MEDIUM CHAIN"/>
    <property type="match status" value="1"/>
</dbReference>
<dbReference type="InterPro" id="IPR029058">
    <property type="entry name" value="AB_hydrolase_fold"/>
</dbReference>
<dbReference type="GO" id="GO:0051792">
    <property type="term" value="P:medium-chain fatty acid biosynthetic process"/>
    <property type="evidence" value="ECO:0007669"/>
    <property type="project" value="UniProtKB-ARBA"/>
</dbReference>
<evidence type="ECO:0000256" key="3">
    <source>
        <dbReference type="ARBA" id="ARBA00022516"/>
    </source>
</evidence>
<dbReference type="EMBL" id="WKFB01000547">
    <property type="protein sequence ID" value="KAF6719884.1"/>
    <property type="molecule type" value="Genomic_DNA"/>
</dbReference>
<dbReference type="Gene3D" id="3.40.50.1820">
    <property type="entry name" value="alpha/beta hydrolase"/>
    <property type="match status" value="1"/>
</dbReference>
<gene>
    <name evidence="12" type="ORF">FQA47_021778</name>
</gene>
<dbReference type="PANTHER" id="PTHR11487">
    <property type="entry name" value="THIOESTERASE"/>
    <property type="match status" value="1"/>
</dbReference>
<evidence type="ECO:0000256" key="9">
    <source>
        <dbReference type="ARBA" id="ARBA00073799"/>
    </source>
</evidence>
<dbReference type="Pfam" id="PF00975">
    <property type="entry name" value="Thioesterase"/>
    <property type="match status" value="1"/>
</dbReference>
<keyword evidence="5" id="KW-0276">Fatty acid metabolism</keyword>
<evidence type="ECO:0000256" key="8">
    <source>
        <dbReference type="ARBA" id="ARBA00048536"/>
    </source>
</evidence>
<keyword evidence="3" id="KW-0444">Lipid biosynthesis</keyword>
<evidence type="ECO:0000259" key="11">
    <source>
        <dbReference type="Pfam" id="PF00975"/>
    </source>
</evidence>
<keyword evidence="7" id="KW-0275">Fatty acid biosynthesis</keyword>
<feature type="domain" description="Thioesterase" evidence="11">
    <location>
        <begin position="17"/>
        <end position="230"/>
    </location>
</feature>
<evidence type="ECO:0000256" key="5">
    <source>
        <dbReference type="ARBA" id="ARBA00022832"/>
    </source>
</evidence>
<dbReference type="FunFam" id="3.40.50.1820:FF:000153">
    <property type="entry name" value="Surfactin synthase thioesterase subunit"/>
    <property type="match status" value="1"/>
</dbReference>
<keyword evidence="4" id="KW-0378">Hydrolase</keyword>
<dbReference type="GO" id="GO:0016297">
    <property type="term" value="F:fatty acyl-[ACP] hydrolase activity"/>
    <property type="evidence" value="ECO:0007669"/>
    <property type="project" value="UniProtKB-EC"/>
</dbReference>
<evidence type="ECO:0000256" key="6">
    <source>
        <dbReference type="ARBA" id="ARBA00023098"/>
    </source>
</evidence>
<evidence type="ECO:0000256" key="4">
    <source>
        <dbReference type="ARBA" id="ARBA00022801"/>
    </source>
</evidence>
<evidence type="ECO:0000256" key="2">
    <source>
        <dbReference type="ARBA" id="ARBA00012480"/>
    </source>
</evidence>
<evidence type="ECO:0000256" key="1">
    <source>
        <dbReference type="ARBA" id="ARBA00007169"/>
    </source>
</evidence>
<protein>
    <recommendedName>
        <fullName evidence="9">S-acyl fatty acid synthase thioesterase, medium chain</fullName>
        <ecNumber evidence="2">3.1.2.14</ecNumber>
    </recommendedName>
    <alternativeName>
        <fullName evidence="10">Thioesterase II</fullName>
    </alternativeName>
</protein>
<evidence type="ECO:0000313" key="12">
    <source>
        <dbReference type="EMBL" id="KAF6719884.1"/>
    </source>
</evidence>
<accession>A0A834BYQ0</accession>
<dbReference type="EC" id="3.1.2.14" evidence="2"/>
<dbReference type="InterPro" id="IPR001031">
    <property type="entry name" value="Thioesterase"/>
</dbReference>
<evidence type="ECO:0000313" key="13">
    <source>
        <dbReference type="Proteomes" id="UP000646548"/>
    </source>
</evidence>
<sequence>MDSVLNCLKRRPDAVARLVCFPWAGGGSVHFARWGHVMDSVEVFAVKLPGRESRFREPFFQNMDQIVDEVVAALLPILDEKPFALFGHSFGALTSFAVAERLRKLHNVEPVHMFLSGAFAPFSELRLKSQRRSELSDEDFLQWLTAIGGTPPELLANPEVVRLFLPALKADLRVVESYRCARPESPLFRCSLSCLDGKDDLPHNLQEWRCITSGEFTIRMFDGAHFYLKTPGNEKLLLDYMSRHLETSQLDYL</sequence>
<organism evidence="12 13">
    <name type="scientific">Oryzias melastigma</name>
    <name type="common">Marine medaka</name>
    <dbReference type="NCBI Taxonomy" id="30732"/>
    <lineage>
        <taxon>Eukaryota</taxon>
        <taxon>Metazoa</taxon>
        <taxon>Chordata</taxon>
        <taxon>Craniata</taxon>
        <taxon>Vertebrata</taxon>
        <taxon>Euteleostomi</taxon>
        <taxon>Actinopterygii</taxon>
        <taxon>Neopterygii</taxon>
        <taxon>Teleostei</taxon>
        <taxon>Neoteleostei</taxon>
        <taxon>Acanthomorphata</taxon>
        <taxon>Ovalentaria</taxon>
        <taxon>Atherinomorphae</taxon>
        <taxon>Beloniformes</taxon>
        <taxon>Adrianichthyidae</taxon>
        <taxon>Oryziinae</taxon>
        <taxon>Oryzias</taxon>
    </lineage>
</organism>
<dbReference type="AlphaFoldDB" id="A0A834BYQ0"/>
<dbReference type="Proteomes" id="UP000646548">
    <property type="component" value="Unassembled WGS sequence"/>
</dbReference>
<dbReference type="SUPFAM" id="SSF53474">
    <property type="entry name" value="alpha/beta-Hydrolases"/>
    <property type="match status" value="1"/>
</dbReference>
<comment type="catalytic activity">
    <reaction evidence="8">
        <text>(9Z)-octadecenoyl-[ACP] + H2O = (9Z)-octadecenoate + holo-[ACP] + H(+)</text>
        <dbReference type="Rhea" id="RHEA:15057"/>
        <dbReference type="Rhea" id="RHEA-COMP:9685"/>
        <dbReference type="Rhea" id="RHEA-COMP:9924"/>
        <dbReference type="ChEBI" id="CHEBI:15377"/>
        <dbReference type="ChEBI" id="CHEBI:15378"/>
        <dbReference type="ChEBI" id="CHEBI:30823"/>
        <dbReference type="ChEBI" id="CHEBI:64479"/>
        <dbReference type="ChEBI" id="CHEBI:78783"/>
        <dbReference type="EC" id="3.1.2.14"/>
    </reaction>
</comment>
<evidence type="ECO:0000256" key="10">
    <source>
        <dbReference type="ARBA" id="ARBA00079653"/>
    </source>
</evidence>
<dbReference type="InterPro" id="IPR012223">
    <property type="entry name" value="TEII"/>
</dbReference>
<reference evidence="12" key="1">
    <citation type="journal article" name="BMC Genomics">
        <title>Long-read sequencing and de novo genome assembly of marine medaka (Oryzias melastigma).</title>
        <authorList>
            <person name="Liang P."/>
            <person name="Saqib H.S.A."/>
            <person name="Ni X."/>
            <person name="Shen Y."/>
        </authorList>
    </citation>
    <scope>NUCLEOTIDE SEQUENCE</scope>
    <source>
        <strain evidence="12">Bigg-433</strain>
    </source>
</reference>
<comment type="similarity">
    <text evidence="1">Belongs to the thioesterase family.</text>
</comment>
<name>A0A834BYQ0_ORYME</name>